<organism evidence="2 3">
    <name type="scientific">Fusarium oxysporum</name>
    <name type="common">Fusarium vascular wilt</name>
    <dbReference type="NCBI Taxonomy" id="5507"/>
    <lineage>
        <taxon>Eukaryota</taxon>
        <taxon>Fungi</taxon>
        <taxon>Dikarya</taxon>
        <taxon>Ascomycota</taxon>
        <taxon>Pezizomycotina</taxon>
        <taxon>Sordariomycetes</taxon>
        <taxon>Hypocreomycetidae</taxon>
        <taxon>Hypocreales</taxon>
        <taxon>Nectriaceae</taxon>
        <taxon>Fusarium</taxon>
        <taxon>Fusarium oxysporum species complex</taxon>
    </lineage>
</organism>
<dbReference type="EMBL" id="MRCX01000143">
    <property type="protein sequence ID" value="RKK69992.1"/>
    <property type="molecule type" value="Genomic_DNA"/>
</dbReference>
<proteinExistence type="predicted"/>
<dbReference type="VEuPathDB" id="FungiDB:HZS61_016920"/>
<dbReference type="VEuPathDB" id="FungiDB:FOZG_00018"/>
<accession>A0A420MPN1</accession>
<comment type="caution">
    <text evidence="2">The sequence shown here is derived from an EMBL/GenBank/DDBJ whole genome shotgun (WGS) entry which is preliminary data.</text>
</comment>
<dbReference type="Proteomes" id="UP000285084">
    <property type="component" value="Unassembled WGS sequence"/>
</dbReference>
<dbReference type="AlphaFoldDB" id="A0A420MPN1"/>
<dbReference type="VEuPathDB" id="FungiDB:FOIG_16548"/>
<feature type="region of interest" description="Disordered" evidence="1">
    <location>
        <begin position="138"/>
        <end position="163"/>
    </location>
</feature>
<reference evidence="2 3" key="1">
    <citation type="journal article" date="2018" name="Sci. Rep.">
        <title>Characterisation of pathogen-specific regions and novel effector candidates in Fusarium oxysporum f. sp. cepae.</title>
        <authorList>
            <person name="Armitage A.D."/>
            <person name="Taylor A."/>
            <person name="Sobczyk M.K."/>
            <person name="Baxter L."/>
            <person name="Greenfield B.P."/>
            <person name="Bates H.J."/>
            <person name="Wilson F."/>
            <person name="Jackson A.C."/>
            <person name="Ott S."/>
            <person name="Harrison R.J."/>
            <person name="Clarkson J.P."/>
        </authorList>
    </citation>
    <scope>NUCLEOTIDE SEQUENCE [LARGE SCALE GENOMIC DNA]</scope>
    <source>
        <strain evidence="2 3">Fo_A13</strain>
    </source>
</reference>
<dbReference type="VEuPathDB" id="FungiDB:FOXG_10827"/>
<gene>
    <name evidence="2" type="ORF">BFJ69_g12257</name>
</gene>
<feature type="region of interest" description="Disordered" evidence="1">
    <location>
        <begin position="48"/>
        <end position="83"/>
    </location>
</feature>
<sequence>MGDAGYNRIANAAGQFSDLIPGTAFVSSEQDFQSNAVSALREAVLDKPVPSAVDLEQGNPKRSMGQLQSRDNDNGTVGLSADWLNASGNGTNLARQAYEDMPEGPPLPILEIAQDFVEEQKEDKLAEEPYIVRAIKASDGNESSTVEIEDSKALTPRAADTSG</sequence>
<protein>
    <submittedName>
        <fullName evidence="2">Uncharacterized protein</fullName>
    </submittedName>
</protein>
<evidence type="ECO:0000313" key="2">
    <source>
        <dbReference type="EMBL" id="RKK69992.1"/>
    </source>
</evidence>
<name>A0A420MPN1_FUSOX</name>
<feature type="compositionally biased region" description="Polar residues" evidence="1">
    <location>
        <begin position="65"/>
        <end position="77"/>
    </location>
</feature>
<evidence type="ECO:0000256" key="1">
    <source>
        <dbReference type="SAM" id="MobiDB-lite"/>
    </source>
</evidence>
<evidence type="ECO:0000313" key="3">
    <source>
        <dbReference type="Proteomes" id="UP000285084"/>
    </source>
</evidence>